<protein>
    <recommendedName>
        <fullName evidence="2">MINDY deubiquitinase domain-containing protein</fullName>
    </recommendedName>
</protein>
<dbReference type="VEuPathDB" id="FungiDB:P174DRAFT_365647"/>
<dbReference type="GO" id="GO:0071108">
    <property type="term" value="P:protein K48-linked deubiquitination"/>
    <property type="evidence" value="ECO:0007669"/>
    <property type="project" value="TreeGrafter"/>
</dbReference>
<reference evidence="4" key="1">
    <citation type="journal article" date="2018" name="Proc. Natl. Acad. Sci. U.S.A.">
        <title>Linking secondary metabolites to gene clusters through genome sequencing of six diverse Aspergillus species.</title>
        <authorList>
            <person name="Kaerboelling I."/>
            <person name="Vesth T.C."/>
            <person name="Frisvad J.C."/>
            <person name="Nybo J.L."/>
            <person name="Theobald S."/>
            <person name="Kuo A."/>
            <person name="Bowyer P."/>
            <person name="Matsuda Y."/>
            <person name="Mondo S."/>
            <person name="Lyhne E.K."/>
            <person name="Kogle M.E."/>
            <person name="Clum A."/>
            <person name="Lipzen A."/>
            <person name="Salamov A."/>
            <person name="Ngan C.Y."/>
            <person name="Daum C."/>
            <person name="Chiniquy J."/>
            <person name="Barry K."/>
            <person name="LaButti K."/>
            <person name="Haridas S."/>
            <person name="Simmons B.A."/>
            <person name="Magnuson J.K."/>
            <person name="Mortensen U.H."/>
            <person name="Larsen T.O."/>
            <person name="Grigoriev I.V."/>
            <person name="Baker S.E."/>
            <person name="Andersen M.R."/>
        </authorList>
    </citation>
    <scope>NUCLEOTIDE SEQUENCE [LARGE SCALE GENOMIC DNA]</scope>
    <source>
        <strain evidence="4">IBT 16806</strain>
    </source>
</reference>
<dbReference type="OrthoDB" id="10261212at2759"/>
<sequence>MVLRKRAPPHLYSLNLGNARSEPRSPISPTSPTAKSATSPSPKRLTRPRRAKSSPYPYQIPSEDSIYSPDLNTSPAFDLMPLEQAQKSPVGTLSSDAANPWADDVVARPDRSHSVSEHPPVHAGGPLQGPPLDGRRGDRVPSIVVAGTQRRMAANEWQEANNGANWEPPIQLQSNNPFLKAKQSDENPWGSNNLQASHGDNSSDHLSQSEGYIPMTARLSLLDQSGSESPWAEERPEAATQSPAWQNGRIDPQNMPSMLDATRENGSTSPFQTAPIGNEHGYSSQYPRQTDHGSFSPGSGIETPYVTDSTMTTPSSHELIEVDEPSHASAEPTSQLLPDYTSAAPAPPLPQRPNADANQTPPLPSRNAALSEVDEQQQNEQRSETYSIRHVNWTDPTGKLRESPVLVQNKNGPCPLLALVNTLILRADQGTQPPIVRALQTKEQVSLGLLIEALFDELTTRVGTDGELPDIEALSRFLTMLHTGMNVNPRLTLESDDAPGTFQNTDDIRLYGTFGVPLVHGWVASPASEADGALKRLAQYYEDVQLLPFRKQELEDRVFRGETLTWDEEQAMKDIHAIERFTEIENATQLSPFGLDHLTEKMRPGTFSILFRNDHFSTVYKHPQRHQLFTLVTDAGYSNHAEIVWECLVDVNGFNAEFFSGDFRPIGHAPSGTDPSGPRNSSNRTNIPFVPSEDRTSALSPQEQADADYAYALSLQYQEEERRERESNNQSRSQRASAPTYPPGASWGSGSAHQRSASVANGSGSGPTSDGRSSRHGQGPGASNNAGDLPPPSYEQVATSPAHPPRDSLYNALPQQARYQRHSLGRRVAPGTVAAGPGDRVKDRNRDCVVM</sequence>
<dbReference type="PANTHER" id="PTHR18063">
    <property type="entry name" value="NF-E2 INDUCIBLE PROTEIN"/>
    <property type="match status" value="1"/>
</dbReference>
<feature type="region of interest" description="Disordered" evidence="1">
    <location>
        <begin position="667"/>
        <end position="705"/>
    </location>
</feature>
<feature type="region of interest" description="Disordered" evidence="1">
    <location>
        <begin position="1"/>
        <end position="72"/>
    </location>
</feature>
<dbReference type="Proteomes" id="UP000234474">
    <property type="component" value="Unassembled WGS sequence"/>
</dbReference>
<dbReference type="GO" id="GO:0004843">
    <property type="term" value="F:cysteine-type deubiquitinase activity"/>
    <property type="evidence" value="ECO:0007669"/>
    <property type="project" value="InterPro"/>
</dbReference>
<comment type="caution">
    <text evidence="3">The sequence shown here is derived from an EMBL/GenBank/DDBJ whole genome shotgun (WGS) entry which is preliminary data.</text>
</comment>
<gene>
    <name evidence="3" type="ORF">P174DRAFT_365647</name>
</gene>
<feature type="compositionally biased region" description="Polar residues" evidence="1">
    <location>
        <begin position="748"/>
        <end position="771"/>
    </location>
</feature>
<dbReference type="PANTHER" id="PTHR18063:SF6">
    <property type="entry name" value="UBIQUITIN CARBOXYL-TERMINAL HYDROLASE"/>
    <property type="match status" value="1"/>
</dbReference>
<evidence type="ECO:0000313" key="4">
    <source>
        <dbReference type="Proteomes" id="UP000234474"/>
    </source>
</evidence>
<feature type="region of interest" description="Disordered" evidence="1">
    <location>
        <begin position="718"/>
        <end position="851"/>
    </location>
</feature>
<feature type="region of interest" description="Disordered" evidence="1">
    <location>
        <begin position="180"/>
        <end position="208"/>
    </location>
</feature>
<feature type="compositionally biased region" description="Basic and acidic residues" evidence="1">
    <location>
        <begin position="108"/>
        <end position="120"/>
    </location>
</feature>
<feature type="region of interest" description="Disordered" evidence="1">
    <location>
        <begin position="108"/>
        <end position="139"/>
    </location>
</feature>
<accession>A0A2I1CFT0</accession>
<feature type="compositionally biased region" description="Polar residues" evidence="1">
    <location>
        <begin position="189"/>
        <end position="208"/>
    </location>
</feature>
<name>A0A2I1CFT0_ASPN1</name>
<proteinExistence type="predicted"/>
<dbReference type="RefSeq" id="XP_024685056.1">
    <property type="nucleotide sequence ID" value="XM_024822070.1"/>
</dbReference>
<dbReference type="OMA" id="KDRNKDC"/>
<feature type="compositionally biased region" description="Low complexity" evidence="1">
    <location>
        <begin position="25"/>
        <end position="43"/>
    </location>
</feature>
<feature type="compositionally biased region" description="Polar residues" evidence="1">
    <location>
        <begin position="281"/>
        <end position="297"/>
    </location>
</feature>
<keyword evidence="4" id="KW-1185">Reference proteome</keyword>
<dbReference type="Pfam" id="PF04424">
    <property type="entry name" value="MINDY_DUB"/>
    <property type="match status" value="1"/>
</dbReference>
<feature type="region of interest" description="Disordered" evidence="1">
    <location>
        <begin position="224"/>
        <end position="388"/>
    </location>
</feature>
<feature type="compositionally biased region" description="Polar residues" evidence="1">
    <location>
        <begin position="306"/>
        <end position="316"/>
    </location>
</feature>
<dbReference type="GO" id="GO:1990380">
    <property type="term" value="F:K48-linked deubiquitinase activity"/>
    <property type="evidence" value="ECO:0007669"/>
    <property type="project" value="InterPro"/>
</dbReference>
<dbReference type="InterPro" id="IPR007518">
    <property type="entry name" value="MINDY"/>
</dbReference>
<dbReference type="GO" id="GO:0071944">
    <property type="term" value="C:cell periphery"/>
    <property type="evidence" value="ECO:0007669"/>
    <property type="project" value="TreeGrafter"/>
</dbReference>
<evidence type="ECO:0000259" key="2">
    <source>
        <dbReference type="Pfam" id="PF04424"/>
    </source>
</evidence>
<dbReference type="GO" id="GO:0005829">
    <property type="term" value="C:cytosol"/>
    <property type="evidence" value="ECO:0007669"/>
    <property type="project" value="TreeGrafter"/>
</dbReference>
<organism evidence="3 4">
    <name type="scientific">Aspergillus novofumigatus (strain IBT 16806)</name>
    <dbReference type="NCBI Taxonomy" id="1392255"/>
    <lineage>
        <taxon>Eukaryota</taxon>
        <taxon>Fungi</taxon>
        <taxon>Dikarya</taxon>
        <taxon>Ascomycota</taxon>
        <taxon>Pezizomycotina</taxon>
        <taxon>Eurotiomycetes</taxon>
        <taxon>Eurotiomycetidae</taxon>
        <taxon>Eurotiales</taxon>
        <taxon>Aspergillaceae</taxon>
        <taxon>Aspergillus</taxon>
        <taxon>Aspergillus subgen. Fumigati</taxon>
    </lineage>
</organism>
<dbReference type="EMBL" id="MSZS01000002">
    <property type="protein sequence ID" value="PKX96461.1"/>
    <property type="molecule type" value="Genomic_DNA"/>
</dbReference>
<feature type="domain" description="MINDY deubiquitinase" evidence="2">
    <location>
        <begin position="384"/>
        <end position="663"/>
    </location>
</feature>
<feature type="compositionally biased region" description="Basic and acidic residues" evidence="1">
    <location>
        <begin position="839"/>
        <end position="851"/>
    </location>
</feature>
<evidence type="ECO:0000313" key="3">
    <source>
        <dbReference type="EMBL" id="PKX96461.1"/>
    </source>
</evidence>
<dbReference type="GeneID" id="36529396"/>
<dbReference type="GO" id="GO:0016807">
    <property type="term" value="F:cysteine-type carboxypeptidase activity"/>
    <property type="evidence" value="ECO:0007669"/>
    <property type="project" value="TreeGrafter"/>
</dbReference>
<dbReference type="InterPro" id="IPR033979">
    <property type="entry name" value="MINDY_domain"/>
</dbReference>
<dbReference type="STRING" id="1392255.A0A2I1CFT0"/>
<dbReference type="AlphaFoldDB" id="A0A2I1CFT0"/>
<evidence type="ECO:0000256" key="1">
    <source>
        <dbReference type="SAM" id="MobiDB-lite"/>
    </source>
</evidence>